<evidence type="ECO:0000256" key="1">
    <source>
        <dbReference type="ARBA" id="ARBA00009067"/>
    </source>
</evidence>
<dbReference type="GO" id="GO:0080120">
    <property type="term" value="P:CAAX-box protein maturation"/>
    <property type="evidence" value="ECO:0007669"/>
    <property type="project" value="UniProtKB-ARBA"/>
</dbReference>
<dbReference type="RefSeq" id="WP_027827945.1">
    <property type="nucleotide sequence ID" value="NZ_AUEH01000009.1"/>
</dbReference>
<keyword evidence="2" id="KW-0472">Membrane</keyword>
<dbReference type="AlphaFoldDB" id="A0A0R1XCL3"/>
<keyword evidence="2" id="KW-0812">Transmembrane</keyword>
<feature type="transmembrane region" description="Helical" evidence="2">
    <location>
        <begin position="120"/>
        <end position="140"/>
    </location>
</feature>
<dbReference type="Pfam" id="PF02517">
    <property type="entry name" value="Rce1-like"/>
    <property type="match status" value="1"/>
</dbReference>
<feature type="transmembrane region" description="Helical" evidence="2">
    <location>
        <begin position="204"/>
        <end position="224"/>
    </location>
</feature>
<dbReference type="InterPro" id="IPR003675">
    <property type="entry name" value="Rce1/LyrA-like_dom"/>
</dbReference>
<reference evidence="4 5" key="1">
    <citation type="journal article" date="2015" name="Genome Announc.">
        <title>Expanding the biotechnology potential of lactobacilli through comparative genomics of 213 strains and associated genera.</title>
        <authorList>
            <person name="Sun Z."/>
            <person name="Harris H.M."/>
            <person name="McCann A."/>
            <person name="Guo C."/>
            <person name="Argimon S."/>
            <person name="Zhang W."/>
            <person name="Yang X."/>
            <person name="Jeffery I.B."/>
            <person name="Cooney J.C."/>
            <person name="Kagawa T.F."/>
            <person name="Liu W."/>
            <person name="Song Y."/>
            <person name="Salvetti E."/>
            <person name="Wrobel A."/>
            <person name="Rasinkangas P."/>
            <person name="Parkhill J."/>
            <person name="Rea M.C."/>
            <person name="O'Sullivan O."/>
            <person name="Ritari J."/>
            <person name="Douillard F.P."/>
            <person name="Paul Ross R."/>
            <person name="Yang R."/>
            <person name="Briner A.E."/>
            <person name="Felis G.E."/>
            <person name="de Vos W.M."/>
            <person name="Barrangou R."/>
            <person name="Klaenhammer T.R."/>
            <person name="Caufield P.W."/>
            <person name="Cui Y."/>
            <person name="Zhang H."/>
            <person name="O'Toole P.W."/>
        </authorList>
    </citation>
    <scope>NUCLEOTIDE SEQUENCE [LARGE SCALE GENOMIC DNA]</scope>
    <source>
        <strain evidence="4 5">DSM 16991</strain>
    </source>
</reference>
<name>A0A0R1XCL3_9LACO</name>
<evidence type="ECO:0000259" key="3">
    <source>
        <dbReference type="Pfam" id="PF02517"/>
    </source>
</evidence>
<feature type="transmembrane region" description="Helical" evidence="2">
    <location>
        <begin position="50"/>
        <end position="68"/>
    </location>
</feature>
<evidence type="ECO:0000313" key="5">
    <source>
        <dbReference type="Proteomes" id="UP000050949"/>
    </source>
</evidence>
<feature type="domain" description="CAAX prenyl protease 2/Lysostaphin resistance protein A-like" evidence="3">
    <location>
        <begin position="127"/>
        <end position="215"/>
    </location>
</feature>
<proteinExistence type="inferred from homology"/>
<feature type="transmembrane region" description="Helical" evidence="2">
    <location>
        <begin position="152"/>
        <end position="172"/>
    </location>
</feature>
<dbReference type="PATRIC" id="fig|1122147.4.peg.2287"/>
<dbReference type="EMBL" id="AZFW01000039">
    <property type="protein sequence ID" value="KRM27919.1"/>
    <property type="molecule type" value="Genomic_DNA"/>
</dbReference>
<gene>
    <name evidence="4" type="ORF">FC91_GL002209</name>
</gene>
<feature type="transmembrane region" description="Helical" evidence="2">
    <location>
        <begin position="89"/>
        <end position="108"/>
    </location>
</feature>
<feature type="transmembrane region" description="Helical" evidence="2">
    <location>
        <begin position="12"/>
        <end position="30"/>
    </location>
</feature>
<keyword evidence="2" id="KW-1133">Transmembrane helix</keyword>
<comment type="similarity">
    <text evidence="1">Belongs to the UPF0177 family.</text>
</comment>
<dbReference type="InterPro" id="IPR052710">
    <property type="entry name" value="CAAX_protease"/>
</dbReference>
<evidence type="ECO:0000313" key="4">
    <source>
        <dbReference type="EMBL" id="KRM27919.1"/>
    </source>
</evidence>
<sequence>MVVKNIEKILRYGAAWFAACILFIVIEIPSMAETLWPGESVHSFSLGRHWLLFILATAVIGVIAFAFARHVSDDETPWRSRISGDHWRFAALMLVLGFAGQTLLSFLAGPDHSGDDILLAMRSSLAPITVLALVVVSPFLEEILFQMIIQNGLLVKLGGIGSVFVTALLFTFVHGYGFSLATAALFCSVLSYGTTYYVTKDLRLAILVHGLSNLLSLVVNMLGIA</sequence>
<accession>A0A0R1XCL3</accession>
<evidence type="ECO:0000256" key="2">
    <source>
        <dbReference type="SAM" id="Phobius"/>
    </source>
</evidence>
<dbReference type="PANTHER" id="PTHR36435:SF1">
    <property type="entry name" value="CAAX AMINO TERMINAL PROTEASE FAMILY PROTEIN"/>
    <property type="match status" value="1"/>
</dbReference>
<protein>
    <recommendedName>
        <fullName evidence="3">CAAX prenyl protease 2/Lysostaphin resistance protein A-like domain-containing protein</fullName>
    </recommendedName>
</protein>
<organism evidence="4 5">
    <name type="scientific">Schleiferilactobacillus harbinensis DSM 16991</name>
    <dbReference type="NCBI Taxonomy" id="1122147"/>
    <lineage>
        <taxon>Bacteria</taxon>
        <taxon>Bacillati</taxon>
        <taxon>Bacillota</taxon>
        <taxon>Bacilli</taxon>
        <taxon>Lactobacillales</taxon>
        <taxon>Lactobacillaceae</taxon>
        <taxon>Schleiferilactobacillus</taxon>
    </lineage>
</organism>
<feature type="transmembrane region" description="Helical" evidence="2">
    <location>
        <begin position="178"/>
        <end position="197"/>
    </location>
</feature>
<comment type="caution">
    <text evidence="4">The sequence shown here is derived from an EMBL/GenBank/DDBJ whole genome shotgun (WGS) entry which is preliminary data.</text>
</comment>
<dbReference type="PANTHER" id="PTHR36435">
    <property type="entry name" value="SLR1288 PROTEIN"/>
    <property type="match status" value="1"/>
</dbReference>
<dbReference type="Proteomes" id="UP000050949">
    <property type="component" value="Unassembled WGS sequence"/>
</dbReference>
<dbReference type="GO" id="GO:0004175">
    <property type="term" value="F:endopeptidase activity"/>
    <property type="evidence" value="ECO:0007669"/>
    <property type="project" value="UniProtKB-ARBA"/>
</dbReference>